<dbReference type="Proteomes" id="UP001139521">
    <property type="component" value="Unassembled WGS sequence"/>
</dbReference>
<dbReference type="SUPFAM" id="SSF51658">
    <property type="entry name" value="Xylose isomerase-like"/>
    <property type="match status" value="1"/>
</dbReference>
<dbReference type="InterPro" id="IPR050312">
    <property type="entry name" value="IolE/XylAMocC-like"/>
</dbReference>
<evidence type="ECO:0000259" key="1">
    <source>
        <dbReference type="Pfam" id="PF01261"/>
    </source>
</evidence>
<organism evidence="2 3">
    <name type="scientific">Zunongwangia pacifica</name>
    <dbReference type="NCBI Taxonomy" id="2911062"/>
    <lineage>
        <taxon>Bacteria</taxon>
        <taxon>Pseudomonadati</taxon>
        <taxon>Bacteroidota</taxon>
        <taxon>Flavobacteriia</taxon>
        <taxon>Flavobacteriales</taxon>
        <taxon>Flavobacteriaceae</taxon>
        <taxon>Zunongwangia</taxon>
    </lineage>
</organism>
<comment type="caution">
    <text evidence="2">The sequence shown here is derived from an EMBL/GenBank/DDBJ whole genome shotgun (WGS) entry which is preliminary data.</text>
</comment>
<dbReference type="Pfam" id="PF01261">
    <property type="entry name" value="AP_endonuc_2"/>
    <property type="match status" value="1"/>
</dbReference>
<dbReference type="PANTHER" id="PTHR12110">
    <property type="entry name" value="HYDROXYPYRUVATE ISOMERASE"/>
    <property type="match status" value="1"/>
</dbReference>
<keyword evidence="3" id="KW-1185">Reference proteome</keyword>
<dbReference type="InterPro" id="IPR036237">
    <property type="entry name" value="Xyl_isomerase-like_sf"/>
</dbReference>
<keyword evidence="2" id="KW-0413">Isomerase</keyword>
<dbReference type="AlphaFoldDB" id="A0A9X1ZRE5"/>
<dbReference type="RefSeq" id="WP_249600007.1">
    <property type="nucleotide sequence ID" value="NZ_JAKHSK010000002.1"/>
</dbReference>
<evidence type="ECO:0000313" key="3">
    <source>
        <dbReference type="Proteomes" id="UP001139521"/>
    </source>
</evidence>
<feature type="domain" description="Xylose isomerase-like TIM barrel" evidence="1">
    <location>
        <begin position="22"/>
        <end position="250"/>
    </location>
</feature>
<dbReference type="Gene3D" id="3.20.20.150">
    <property type="entry name" value="Divalent-metal-dependent TIM barrel enzymes"/>
    <property type="match status" value="1"/>
</dbReference>
<reference evidence="2" key="1">
    <citation type="submission" date="2022-01" db="EMBL/GenBank/DDBJ databases">
        <title>Genome sequencing of Zunongwangia sp. M21534 genome.</title>
        <authorList>
            <person name="Chen Y."/>
            <person name="Dong C."/>
            <person name="Shao Z."/>
        </authorList>
    </citation>
    <scope>NUCLEOTIDE SEQUENCE</scope>
    <source>
        <strain evidence="2">MCCC M21534</strain>
    </source>
</reference>
<accession>A0A9X1ZRE5</accession>
<dbReference type="InterPro" id="IPR013022">
    <property type="entry name" value="Xyl_isomerase-like_TIM-brl"/>
</dbReference>
<proteinExistence type="predicted"/>
<gene>
    <name evidence="2" type="ORF">L1967_01820</name>
</gene>
<dbReference type="EMBL" id="JAKHSK010000002">
    <property type="protein sequence ID" value="MCL6217018.1"/>
    <property type="molecule type" value="Genomic_DNA"/>
</dbReference>
<sequence length="273" mass="30294">MKLGIINSAFAQAGVDTKTGLEHIARMGFDTVDIFPEPMTIDQEEINLIKNICSKEDLPIVSVVVIAFGLVDFNEPVRQFHEKRVKKAVDLAKEFGANNVLLVLGEYIWQKEVIPPEAQWEWGVQHVRNIGEYAAEHGIEIALELEPFRLSLLNTVPKMAQFIDECGLPNIKANIDISHLVLADSSPAELSLLKGKAAHVHISDCDGMVHGDLPPGRGVVKFAPYLQAIKELNFNGSVSLELEYSPDPSKIVEWVEEAYEATNELMQQVGLRS</sequence>
<name>A0A9X1ZRE5_9FLAO</name>
<dbReference type="GO" id="GO:0016853">
    <property type="term" value="F:isomerase activity"/>
    <property type="evidence" value="ECO:0007669"/>
    <property type="project" value="UniProtKB-KW"/>
</dbReference>
<protein>
    <submittedName>
        <fullName evidence="2">Sugar phosphate isomerase/epimerase</fullName>
    </submittedName>
</protein>
<dbReference type="PANTHER" id="PTHR12110:SF21">
    <property type="entry name" value="XYLOSE ISOMERASE-LIKE TIM BARREL DOMAIN-CONTAINING PROTEIN"/>
    <property type="match status" value="1"/>
</dbReference>
<evidence type="ECO:0000313" key="2">
    <source>
        <dbReference type="EMBL" id="MCL6217018.1"/>
    </source>
</evidence>